<feature type="domain" description="RNA polymerase sigma-70 region 2" evidence="6">
    <location>
        <begin position="43"/>
        <end position="93"/>
    </location>
</feature>
<dbReference type="InterPro" id="IPR007627">
    <property type="entry name" value="RNA_pol_sigma70_r2"/>
</dbReference>
<dbReference type="InterPro" id="IPR039425">
    <property type="entry name" value="RNA_pol_sigma-70-like"/>
</dbReference>
<gene>
    <name evidence="7" type="ORF">BECKDK2373C_GA0170839_10839</name>
</gene>
<evidence type="ECO:0000256" key="1">
    <source>
        <dbReference type="ARBA" id="ARBA00023015"/>
    </source>
</evidence>
<keyword evidence="3" id="KW-0238">DNA-binding</keyword>
<dbReference type="PANTHER" id="PTHR43133:SF8">
    <property type="entry name" value="RNA POLYMERASE SIGMA FACTOR HI_1459-RELATED"/>
    <property type="match status" value="1"/>
</dbReference>
<dbReference type="EMBL" id="CAADEY010000083">
    <property type="protein sequence ID" value="VFJ60635.1"/>
    <property type="molecule type" value="Genomic_DNA"/>
</dbReference>
<feature type="region of interest" description="Disordered" evidence="5">
    <location>
        <begin position="94"/>
        <end position="122"/>
    </location>
</feature>
<dbReference type="PANTHER" id="PTHR43133">
    <property type="entry name" value="RNA POLYMERASE ECF-TYPE SIGMA FACTO"/>
    <property type="match status" value="1"/>
</dbReference>
<dbReference type="GO" id="GO:0016987">
    <property type="term" value="F:sigma factor activity"/>
    <property type="evidence" value="ECO:0007669"/>
    <property type="project" value="UniProtKB-KW"/>
</dbReference>
<dbReference type="SUPFAM" id="SSF88946">
    <property type="entry name" value="Sigma2 domain of RNA polymerase sigma factors"/>
    <property type="match status" value="1"/>
</dbReference>
<evidence type="ECO:0000259" key="6">
    <source>
        <dbReference type="Pfam" id="PF04542"/>
    </source>
</evidence>
<evidence type="ECO:0000256" key="2">
    <source>
        <dbReference type="ARBA" id="ARBA00023082"/>
    </source>
</evidence>
<sequence length="193" mass="22143">MDDKRLRELLPKVREGEERATHELFQDLIYPVSGKCVSSWKFDPDTRADLVQDATIKVLKGLPKFRGKTVGEMQSFVWQTGKRVVIDYIRKQESKPEETSPDERYMTSNNGVWPSHNGDDPSVPIETEDLIRKALDELERQRPDCLKTLTRIVTECESIRELAEKIGRTGGATRVHLHDCRKVLKAILKRLSG</sequence>
<dbReference type="InterPro" id="IPR013325">
    <property type="entry name" value="RNA_pol_sigma_r2"/>
</dbReference>
<dbReference type="AlphaFoldDB" id="A0A450T2C0"/>
<keyword evidence="1" id="KW-0805">Transcription regulation</keyword>
<keyword evidence="4" id="KW-0804">Transcription</keyword>
<evidence type="ECO:0000256" key="4">
    <source>
        <dbReference type="ARBA" id="ARBA00023163"/>
    </source>
</evidence>
<dbReference type="Pfam" id="PF04542">
    <property type="entry name" value="Sigma70_r2"/>
    <property type="match status" value="1"/>
</dbReference>
<reference evidence="7" key="1">
    <citation type="submission" date="2019-02" db="EMBL/GenBank/DDBJ databases">
        <authorList>
            <person name="Gruber-Vodicka R. H."/>
            <person name="Seah K. B. B."/>
        </authorList>
    </citation>
    <scope>NUCLEOTIDE SEQUENCE</scope>
    <source>
        <strain evidence="7">BECK_DK161</strain>
    </source>
</reference>
<keyword evidence="2" id="KW-0731">Sigma factor</keyword>
<feature type="compositionally biased region" description="Basic and acidic residues" evidence="5">
    <location>
        <begin position="94"/>
        <end position="105"/>
    </location>
</feature>
<organism evidence="7">
    <name type="scientific">Candidatus Kentrum sp. DK</name>
    <dbReference type="NCBI Taxonomy" id="2126562"/>
    <lineage>
        <taxon>Bacteria</taxon>
        <taxon>Pseudomonadati</taxon>
        <taxon>Pseudomonadota</taxon>
        <taxon>Gammaproteobacteria</taxon>
        <taxon>Candidatus Kentrum</taxon>
    </lineage>
</organism>
<evidence type="ECO:0000256" key="5">
    <source>
        <dbReference type="SAM" id="MobiDB-lite"/>
    </source>
</evidence>
<proteinExistence type="predicted"/>
<dbReference type="Gene3D" id="1.10.1740.10">
    <property type="match status" value="1"/>
</dbReference>
<protein>
    <submittedName>
        <fullName evidence="7">RNA polymerase, sigma-24 subunit, RpoE</fullName>
    </submittedName>
</protein>
<dbReference type="GO" id="GO:0006352">
    <property type="term" value="P:DNA-templated transcription initiation"/>
    <property type="evidence" value="ECO:0007669"/>
    <property type="project" value="InterPro"/>
</dbReference>
<accession>A0A450T2C0</accession>
<evidence type="ECO:0000256" key="3">
    <source>
        <dbReference type="ARBA" id="ARBA00023125"/>
    </source>
</evidence>
<name>A0A450T2C0_9GAMM</name>
<evidence type="ECO:0000313" key="7">
    <source>
        <dbReference type="EMBL" id="VFJ60635.1"/>
    </source>
</evidence>
<dbReference type="GO" id="GO:0003677">
    <property type="term" value="F:DNA binding"/>
    <property type="evidence" value="ECO:0007669"/>
    <property type="project" value="UniProtKB-KW"/>
</dbReference>